<comment type="caution">
    <text evidence="1">The sequence shown here is derived from an EMBL/GenBank/DDBJ whole genome shotgun (WGS) entry which is preliminary data.</text>
</comment>
<proteinExistence type="predicted"/>
<gene>
    <name evidence="1" type="ORF">LS72_001875</name>
</gene>
<dbReference type="RefSeq" id="WP_084590160.1">
    <property type="nucleotide sequence ID" value="NZ_JRPC02000003.1"/>
</dbReference>
<dbReference type="Pfam" id="PF14345">
    <property type="entry name" value="GDYXXLXY"/>
    <property type="match status" value="1"/>
</dbReference>
<evidence type="ECO:0000313" key="2">
    <source>
        <dbReference type="Proteomes" id="UP000029920"/>
    </source>
</evidence>
<sequence>MCVAVCLNWYDVCLGLCPNSLWCSFYTKGYDPRDLLTGDFVRLDYRVKSPQNFRLGDFQKGVFVCLKEVESDLFIFEEVLPKLPKNRLCIKTKPPLYYRDFIPLVEIERYFAPPKEAQTIQDLLANPNNQAIVTLKIFQEKARIVDLKVMKYK</sequence>
<dbReference type="EMBL" id="JRPC02000003">
    <property type="protein sequence ID" value="TLE16852.1"/>
    <property type="molecule type" value="Genomic_DNA"/>
</dbReference>
<evidence type="ECO:0000313" key="1">
    <source>
        <dbReference type="EMBL" id="TLE16852.1"/>
    </source>
</evidence>
<dbReference type="Proteomes" id="UP000029920">
    <property type="component" value="Unassembled WGS sequence"/>
</dbReference>
<organism evidence="1 2">
    <name type="scientific">Helicobacter apodemus</name>
    <dbReference type="NCBI Taxonomy" id="135569"/>
    <lineage>
        <taxon>Bacteria</taxon>
        <taxon>Pseudomonadati</taxon>
        <taxon>Campylobacterota</taxon>
        <taxon>Epsilonproteobacteria</taxon>
        <taxon>Campylobacterales</taxon>
        <taxon>Helicobacteraceae</taxon>
        <taxon>Helicobacter</taxon>
    </lineage>
</organism>
<dbReference type="AlphaFoldDB" id="A0A4U8UGN8"/>
<protein>
    <submittedName>
        <fullName evidence="1">Uncharacterized protein</fullName>
    </submittedName>
</protein>
<accession>A0A4U8UGN8</accession>
<reference evidence="1 2" key="1">
    <citation type="journal article" date="2014" name="Genome Announc.">
        <title>Draft genome sequences of eight enterohepatic helicobacter species isolated from both laboratory and wild rodents.</title>
        <authorList>
            <person name="Sheh A."/>
            <person name="Shen Z."/>
            <person name="Fox J.G."/>
        </authorList>
    </citation>
    <scope>NUCLEOTIDE SEQUENCE [LARGE SCALE GENOMIC DNA]</scope>
    <source>
        <strain evidence="1 2">MIT-03-7007</strain>
    </source>
</reference>
<name>A0A4U8UGN8_9HELI</name>
<keyword evidence="2" id="KW-1185">Reference proteome</keyword>
<dbReference type="InterPro" id="IPR025833">
    <property type="entry name" value="GDYXXLXY"/>
</dbReference>